<sequence length="32" mass="3429">MRVSRTVLPSGLVCQSWSSSGSEPPRFPPPVS</sequence>
<accession>A0A0E9VY35</accession>
<protein>
    <submittedName>
        <fullName evidence="1">Uncharacterized protein</fullName>
    </submittedName>
</protein>
<organism evidence="1">
    <name type="scientific">Anguilla anguilla</name>
    <name type="common">European freshwater eel</name>
    <name type="synonym">Muraena anguilla</name>
    <dbReference type="NCBI Taxonomy" id="7936"/>
    <lineage>
        <taxon>Eukaryota</taxon>
        <taxon>Metazoa</taxon>
        <taxon>Chordata</taxon>
        <taxon>Craniata</taxon>
        <taxon>Vertebrata</taxon>
        <taxon>Euteleostomi</taxon>
        <taxon>Actinopterygii</taxon>
        <taxon>Neopterygii</taxon>
        <taxon>Teleostei</taxon>
        <taxon>Anguilliformes</taxon>
        <taxon>Anguillidae</taxon>
        <taxon>Anguilla</taxon>
    </lineage>
</organism>
<reference evidence="1" key="2">
    <citation type="journal article" date="2015" name="Fish Shellfish Immunol.">
        <title>Early steps in the European eel (Anguilla anguilla)-Vibrio vulnificus interaction in the gills: Role of the RtxA13 toxin.</title>
        <authorList>
            <person name="Callol A."/>
            <person name="Pajuelo D."/>
            <person name="Ebbesson L."/>
            <person name="Teles M."/>
            <person name="MacKenzie S."/>
            <person name="Amaro C."/>
        </authorList>
    </citation>
    <scope>NUCLEOTIDE SEQUENCE</scope>
</reference>
<dbReference type="EMBL" id="GBXM01025621">
    <property type="protein sequence ID" value="JAH82956.1"/>
    <property type="molecule type" value="Transcribed_RNA"/>
</dbReference>
<evidence type="ECO:0000313" key="1">
    <source>
        <dbReference type="EMBL" id="JAH82956.1"/>
    </source>
</evidence>
<name>A0A0E9VY35_ANGAN</name>
<reference evidence="1" key="1">
    <citation type="submission" date="2014-11" db="EMBL/GenBank/DDBJ databases">
        <authorList>
            <person name="Amaro Gonzalez C."/>
        </authorList>
    </citation>
    <scope>NUCLEOTIDE SEQUENCE</scope>
</reference>
<dbReference type="AlphaFoldDB" id="A0A0E9VY35"/>
<proteinExistence type="predicted"/>